<organism evidence="1 2">
    <name type="scientific">Araneus ventricosus</name>
    <name type="common">Orbweaver spider</name>
    <name type="synonym">Epeira ventricosa</name>
    <dbReference type="NCBI Taxonomy" id="182803"/>
    <lineage>
        <taxon>Eukaryota</taxon>
        <taxon>Metazoa</taxon>
        <taxon>Ecdysozoa</taxon>
        <taxon>Arthropoda</taxon>
        <taxon>Chelicerata</taxon>
        <taxon>Arachnida</taxon>
        <taxon>Araneae</taxon>
        <taxon>Araneomorphae</taxon>
        <taxon>Entelegynae</taxon>
        <taxon>Araneoidea</taxon>
        <taxon>Araneidae</taxon>
        <taxon>Araneus</taxon>
    </lineage>
</organism>
<reference evidence="1 2" key="1">
    <citation type="journal article" date="2019" name="Sci. Rep.">
        <title>Orb-weaving spider Araneus ventricosus genome elucidates the spidroin gene catalogue.</title>
        <authorList>
            <person name="Kono N."/>
            <person name="Nakamura H."/>
            <person name="Ohtoshi R."/>
            <person name="Moran D.A.P."/>
            <person name="Shinohara A."/>
            <person name="Yoshida Y."/>
            <person name="Fujiwara M."/>
            <person name="Mori M."/>
            <person name="Tomita M."/>
            <person name="Arakawa K."/>
        </authorList>
    </citation>
    <scope>NUCLEOTIDE SEQUENCE [LARGE SCALE GENOMIC DNA]</scope>
</reference>
<sequence length="110" mass="12868">MSGVILQIDILYNFVKTSLIALREVVVIFGRVMRSGSKFSSTFTLVYILFFLSERLSQISKPWILKEEGVCEADCFQEAQSVVLERRDWMQDREQVRQSLHPYSVRTLLF</sequence>
<name>A0A4Y2TXC7_ARAVE</name>
<dbReference type="Proteomes" id="UP000499080">
    <property type="component" value="Unassembled WGS sequence"/>
</dbReference>
<dbReference type="EMBL" id="BGPR01031125">
    <property type="protein sequence ID" value="GBO04007.1"/>
    <property type="molecule type" value="Genomic_DNA"/>
</dbReference>
<evidence type="ECO:0000313" key="1">
    <source>
        <dbReference type="EMBL" id="GBO04007.1"/>
    </source>
</evidence>
<protein>
    <submittedName>
        <fullName evidence="1">Uncharacterized protein</fullName>
    </submittedName>
</protein>
<accession>A0A4Y2TXC7</accession>
<dbReference type="AlphaFoldDB" id="A0A4Y2TXC7"/>
<gene>
    <name evidence="1" type="ORF">AVEN_30446_1</name>
</gene>
<evidence type="ECO:0000313" key="2">
    <source>
        <dbReference type="Proteomes" id="UP000499080"/>
    </source>
</evidence>
<proteinExistence type="predicted"/>
<keyword evidence="2" id="KW-1185">Reference proteome</keyword>
<comment type="caution">
    <text evidence="1">The sequence shown here is derived from an EMBL/GenBank/DDBJ whole genome shotgun (WGS) entry which is preliminary data.</text>
</comment>